<dbReference type="GeneID" id="24839722"/>
<evidence type="ECO:0000256" key="7">
    <source>
        <dbReference type="ARBA" id="ARBA00022989"/>
    </source>
</evidence>
<dbReference type="Pfam" id="PF01435">
    <property type="entry name" value="Peptidase_M48"/>
    <property type="match status" value="1"/>
</dbReference>
<dbReference type="RefSeq" id="WP_048046554.1">
    <property type="nucleotide sequence ID" value="NZ_CP009512.1"/>
</dbReference>
<dbReference type="PANTHER" id="PTHR43221">
    <property type="entry name" value="PROTEASE HTPX"/>
    <property type="match status" value="1"/>
</dbReference>
<dbReference type="PANTHER" id="PTHR43221:SF2">
    <property type="entry name" value="PROTEASE HTPX HOMOLOG"/>
    <property type="match status" value="1"/>
</dbReference>
<protein>
    <submittedName>
        <fullName evidence="13">Peptidase, M48 family</fullName>
    </submittedName>
</protein>
<keyword evidence="8 10" id="KW-0482">Metalloprotease</keyword>
<sequence length="315" mass="35834">MTYFVDFVNNFMRRNKNNLIRKNNIPIYIYLILNIFVIYILFGLAFSTSNFIIVFLFSLGIYVVSLVIAISPFGEWILRLHSGCRKIKRKDQIDYIEPIFKEVLKQARELDPHISEDVKLYIRNTQDVNAFAIGRKTICITDGLLKAPVEQIKATIAYEIGHIAHRDTDWILVISVGNFIVTFVYIIVRVFGKMMSTFFELLPSSDNLTDGGVKVAGMVQSYITDAIIIALMWAWTKIGILLVMKSNRDNEFEADKFAFNLSYGNALCELLDSSTESSTKGLFANLMSSHPDKNDRIAALMNLGATYRRSYGAIN</sequence>
<evidence type="ECO:0000259" key="12">
    <source>
        <dbReference type="Pfam" id="PF01435"/>
    </source>
</evidence>
<name>A0A0E3LUF9_METMZ</name>
<evidence type="ECO:0000256" key="8">
    <source>
        <dbReference type="ARBA" id="ARBA00023049"/>
    </source>
</evidence>
<dbReference type="GO" id="GO:0004222">
    <property type="term" value="F:metalloendopeptidase activity"/>
    <property type="evidence" value="ECO:0007669"/>
    <property type="project" value="InterPro"/>
</dbReference>
<keyword evidence="3 11" id="KW-0812">Transmembrane</keyword>
<comment type="similarity">
    <text evidence="10">Belongs to the peptidase M48 family.</text>
</comment>
<dbReference type="HOGENOM" id="CLU_076512_0_0_2"/>
<reference evidence="13 14" key="1">
    <citation type="submission" date="2014-07" db="EMBL/GenBank/DDBJ databases">
        <title>Methanogenic archaea and the global carbon cycle.</title>
        <authorList>
            <person name="Henriksen J.R."/>
            <person name="Luke J."/>
            <person name="Reinhart S."/>
            <person name="Benedict M.N."/>
            <person name="Youngblut N.D."/>
            <person name="Metcalf M.E."/>
            <person name="Whitaker R.J."/>
            <person name="Metcalf W.W."/>
        </authorList>
    </citation>
    <scope>NUCLEOTIDE SEQUENCE [LARGE SCALE GENOMIC DNA]</scope>
    <source>
        <strain evidence="13 14">S-6</strain>
    </source>
</reference>
<feature type="transmembrane region" description="Helical" evidence="11">
    <location>
        <begin position="170"/>
        <end position="192"/>
    </location>
</feature>
<evidence type="ECO:0000313" key="14">
    <source>
        <dbReference type="Proteomes" id="UP000033097"/>
    </source>
</evidence>
<dbReference type="STRING" id="213585.MSMAS_2005"/>
<proteinExistence type="inferred from homology"/>
<dbReference type="AlphaFoldDB" id="A0A0E3LUF9"/>
<organism evidence="13 14">
    <name type="scientific">Methanosarcina mazei S-6</name>
    <dbReference type="NCBI Taxonomy" id="213585"/>
    <lineage>
        <taxon>Archaea</taxon>
        <taxon>Methanobacteriati</taxon>
        <taxon>Methanobacteriota</taxon>
        <taxon>Stenosarchaea group</taxon>
        <taxon>Methanomicrobia</taxon>
        <taxon>Methanosarcinales</taxon>
        <taxon>Methanosarcinaceae</taxon>
        <taxon>Methanosarcina</taxon>
    </lineage>
</organism>
<evidence type="ECO:0000256" key="5">
    <source>
        <dbReference type="ARBA" id="ARBA00022801"/>
    </source>
</evidence>
<feature type="transmembrane region" description="Helical" evidence="11">
    <location>
        <begin position="212"/>
        <end position="235"/>
    </location>
</feature>
<keyword evidence="1" id="KW-1003">Cell membrane</keyword>
<keyword evidence="4" id="KW-0479">Metal-binding</keyword>
<evidence type="ECO:0000313" key="13">
    <source>
        <dbReference type="EMBL" id="AKB65201.1"/>
    </source>
</evidence>
<feature type="transmembrane region" description="Helical" evidence="11">
    <location>
        <begin position="52"/>
        <end position="78"/>
    </location>
</feature>
<dbReference type="CDD" id="cd07337">
    <property type="entry name" value="M48B_HtpX_like"/>
    <property type="match status" value="1"/>
</dbReference>
<feature type="transmembrane region" description="Helical" evidence="11">
    <location>
        <begin position="27"/>
        <end position="46"/>
    </location>
</feature>
<feature type="domain" description="Peptidase M48" evidence="12">
    <location>
        <begin position="119"/>
        <end position="301"/>
    </location>
</feature>
<evidence type="ECO:0000256" key="9">
    <source>
        <dbReference type="ARBA" id="ARBA00023136"/>
    </source>
</evidence>
<evidence type="ECO:0000256" key="11">
    <source>
        <dbReference type="SAM" id="Phobius"/>
    </source>
</evidence>
<keyword evidence="5 10" id="KW-0378">Hydrolase</keyword>
<accession>A0A0E3LUF9</accession>
<dbReference type="EMBL" id="CP009512">
    <property type="protein sequence ID" value="AKB65201.1"/>
    <property type="molecule type" value="Genomic_DNA"/>
</dbReference>
<evidence type="ECO:0000256" key="1">
    <source>
        <dbReference type="ARBA" id="ARBA00022475"/>
    </source>
</evidence>
<dbReference type="KEGG" id="mmj:MSMAS_2005"/>
<keyword evidence="9 11" id="KW-0472">Membrane</keyword>
<dbReference type="InterPro" id="IPR050083">
    <property type="entry name" value="HtpX_protease"/>
</dbReference>
<evidence type="ECO:0000256" key="4">
    <source>
        <dbReference type="ARBA" id="ARBA00022723"/>
    </source>
</evidence>
<keyword evidence="6 10" id="KW-0862">Zinc</keyword>
<evidence type="ECO:0000256" key="2">
    <source>
        <dbReference type="ARBA" id="ARBA00022670"/>
    </source>
</evidence>
<dbReference type="InterPro" id="IPR001915">
    <property type="entry name" value="Peptidase_M48"/>
</dbReference>
<keyword evidence="7 11" id="KW-1133">Transmembrane helix</keyword>
<comment type="cofactor">
    <cofactor evidence="10">
        <name>Zn(2+)</name>
        <dbReference type="ChEBI" id="CHEBI:29105"/>
    </cofactor>
    <text evidence="10">Binds 1 zinc ion per subunit.</text>
</comment>
<evidence type="ECO:0000256" key="3">
    <source>
        <dbReference type="ARBA" id="ARBA00022692"/>
    </source>
</evidence>
<dbReference type="GO" id="GO:0046872">
    <property type="term" value="F:metal ion binding"/>
    <property type="evidence" value="ECO:0007669"/>
    <property type="project" value="UniProtKB-KW"/>
</dbReference>
<gene>
    <name evidence="13" type="ORF">MSMAS_2005</name>
</gene>
<dbReference type="PATRIC" id="fig|213585.10.peg.2554"/>
<keyword evidence="2 10" id="KW-0645">Protease</keyword>
<dbReference type="Gene3D" id="3.30.2010.10">
    <property type="entry name" value="Metalloproteases ('zincins'), catalytic domain"/>
    <property type="match status" value="1"/>
</dbReference>
<dbReference type="GO" id="GO:0006508">
    <property type="term" value="P:proteolysis"/>
    <property type="evidence" value="ECO:0007669"/>
    <property type="project" value="UniProtKB-KW"/>
</dbReference>
<evidence type="ECO:0000256" key="10">
    <source>
        <dbReference type="RuleBase" id="RU003983"/>
    </source>
</evidence>
<dbReference type="Proteomes" id="UP000033097">
    <property type="component" value="Chromosome"/>
</dbReference>
<evidence type="ECO:0000256" key="6">
    <source>
        <dbReference type="ARBA" id="ARBA00022833"/>
    </source>
</evidence>